<dbReference type="AlphaFoldDB" id="A0A8B5Y6K0"/>
<dbReference type="RefSeq" id="WP_145689698.1">
    <property type="nucleotide sequence ID" value="NZ_JARAFC010000007.1"/>
</dbReference>
<accession>A0A8B5Y6K0</accession>
<dbReference type="EMBL" id="NILC01000030">
    <property type="protein sequence ID" value="TWL22007.1"/>
    <property type="molecule type" value="Genomic_DNA"/>
</dbReference>
<dbReference type="Pfam" id="PF07463">
    <property type="entry name" value="NUMOD4"/>
    <property type="match status" value="1"/>
</dbReference>
<dbReference type="InterPro" id="IPR044925">
    <property type="entry name" value="His-Me_finger_sf"/>
</dbReference>
<evidence type="ECO:0000259" key="1">
    <source>
        <dbReference type="SMART" id="SM00507"/>
    </source>
</evidence>
<protein>
    <recommendedName>
        <fullName evidence="1">HNH nuclease domain-containing protein</fullName>
    </recommendedName>
</protein>
<organism evidence="2 3">
    <name type="scientific">Bacillus licheniformis</name>
    <dbReference type="NCBI Taxonomy" id="1402"/>
    <lineage>
        <taxon>Bacteria</taxon>
        <taxon>Bacillati</taxon>
        <taxon>Bacillota</taxon>
        <taxon>Bacilli</taxon>
        <taxon>Bacillales</taxon>
        <taxon>Bacillaceae</taxon>
        <taxon>Bacillus</taxon>
    </lineage>
</organism>
<evidence type="ECO:0000313" key="2">
    <source>
        <dbReference type="EMBL" id="TWL22007.1"/>
    </source>
</evidence>
<evidence type="ECO:0000313" key="3">
    <source>
        <dbReference type="Proteomes" id="UP000435910"/>
    </source>
</evidence>
<dbReference type="InterPro" id="IPR010896">
    <property type="entry name" value="NUMOD1"/>
</dbReference>
<sequence length="178" mass="20890">MELWRDVKGFEGIYEVSNTGKIRSREGKVTYSVLHGKRIWNSRELRQKTDKDGYKRVTLYKNKKPYTLLVHRLVAFAFCEKTEGKDLINHIDGNPSNNHADNLEWCNYRENLIHAFLNRMNTSPKMISLKNRKTGEKKTFYSMAEASRYIGKNHGYISGLLKRGKTEYEDYQIEELSS</sequence>
<comment type="caution">
    <text evidence="2">The sequence shown here is derived from an EMBL/GenBank/DDBJ whole genome shotgun (WGS) entry which is preliminary data.</text>
</comment>
<dbReference type="Pfam" id="PF07453">
    <property type="entry name" value="NUMOD1"/>
    <property type="match status" value="1"/>
</dbReference>
<dbReference type="Proteomes" id="UP000435910">
    <property type="component" value="Unassembled WGS sequence"/>
</dbReference>
<proteinExistence type="predicted"/>
<dbReference type="SMART" id="SM00507">
    <property type="entry name" value="HNHc"/>
    <property type="match status" value="1"/>
</dbReference>
<reference evidence="2 3" key="1">
    <citation type="submission" date="2019-06" db="EMBL/GenBank/DDBJ databases">
        <title>Genome sequence analysis of &gt;100 Bacillus licheniformis strains suggests intrinsic resistance to this species.</title>
        <authorList>
            <person name="Wels M."/>
            <person name="Siezen R.J."/>
            <person name="Johansen E."/>
            <person name="Stuer-Lauridsen B."/>
            <person name="Bjerre K."/>
            <person name="Nielsen B.K.K."/>
        </authorList>
    </citation>
    <scope>NUCLEOTIDE SEQUENCE [LARGE SCALE GENOMIC DNA]</scope>
    <source>
        <strain evidence="2 3">BAC-16736</strain>
    </source>
</reference>
<gene>
    <name evidence="2" type="ORF">CHCC16736_0470</name>
</gene>
<dbReference type="GO" id="GO:0016788">
    <property type="term" value="F:hydrolase activity, acting on ester bonds"/>
    <property type="evidence" value="ECO:0007669"/>
    <property type="project" value="InterPro"/>
</dbReference>
<dbReference type="Pfam" id="PF13392">
    <property type="entry name" value="HNH_3"/>
    <property type="match status" value="1"/>
</dbReference>
<dbReference type="SUPFAM" id="SSF54060">
    <property type="entry name" value="His-Me finger endonucleases"/>
    <property type="match status" value="1"/>
</dbReference>
<name>A0A8B5Y6K0_BACLI</name>
<dbReference type="InterPro" id="IPR003615">
    <property type="entry name" value="HNH_nuc"/>
</dbReference>
<dbReference type="InterPro" id="IPR010902">
    <property type="entry name" value="NUMOD4"/>
</dbReference>
<feature type="domain" description="HNH nuclease" evidence="1">
    <location>
        <begin position="64"/>
        <end position="112"/>
    </location>
</feature>
<dbReference type="Gene3D" id="3.90.75.20">
    <property type="match status" value="1"/>
</dbReference>